<accession>A0ABR8CZE2</accession>
<comment type="caution">
    <text evidence="1">The sequence shown here is derived from an EMBL/GenBank/DDBJ whole genome shotgun (WGS) entry which is preliminary data.</text>
</comment>
<dbReference type="InterPro" id="IPR036412">
    <property type="entry name" value="HAD-like_sf"/>
</dbReference>
<dbReference type="PANTHER" id="PTHR43434">
    <property type="entry name" value="PHOSPHOGLYCOLATE PHOSPHATASE"/>
    <property type="match status" value="1"/>
</dbReference>
<dbReference type="EMBL" id="JACJSG010000007">
    <property type="protein sequence ID" value="MBD2500309.1"/>
    <property type="molecule type" value="Genomic_DNA"/>
</dbReference>
<dbReference type="SUPFAM" id="SSF56784">
    <property type="entry name" value="HAD-like"/>
    <property type="match status" value="1"/>
</dbReference>
<dbReference type="PANTHER" id="PTHR43434:SF1">
    <property type="entry name" value="PHOSPHOGLYCOLATE PHOSPHATASE"/>
    <property type="match status" value="1"/>
</dbReference>
<dbReference type="InterPro" id="IPR023214">
    <property type="entry name" value="HAD_sf"/>
</dbReference>
<dbReference type="InterPro" id="IPR006439">
    <property type="entry name" value="HAD-SF_hydro_IA"/>
</dbReference>
<dbReference type="InterPro" id="IPR050155">
    <property type="entry name" value="HAD-like_hydrolase_sf"/>
</dbReference>
<gene>
    <name evidence="1" type="ORF">H6G83_06685</name>
</gene>
<keyword evidence="2" id="KW-1185">Reference proteome</keyword>
<dbReference type="Gene3D" id="3.40.50.1000">
    <property type="entry name" value="HAD superfamily/HAD-like"/>
    <property type="match status" value="1"/>
</dbReference>
<protein>
    <submittedName>
        <fullName evidence="1">TIGR01548 family HAD-type hydrolase</fullName>
    </submittedName>
</protein>
<evidence type="ECO:0000313" key="2">
    <source>
        <dbReference type="Proteomes" id="UP000661112"/>
    </source>
</evidence>
<dbReference type="RefSeq" id="WP_190469107.1">
    <property type="nucleotide sequence ID" value="NZ_JACJSG010000007.1"/>
</dbReference>
<keyword evidence="1" id="KW-0378">Hydrolase</keyword>
<dbReference type="NCBIfam" id="TIGR01548">
    <property type="entry name" value="HAD-SF-IA-hyp1"/>
    <property type="match status" value="1"/>
</dbReference>
<reference evidence="1 2" key="1">
    <citation type="journal article" date="2020" name="ISME J.">
        <title>Comparative genomics reveals insights into cyanobacterial evolution and habitat adaptation.</title>
        <authorList>
            <person name="Chen M.Y."/>
            <person name="Teng W.K."/>
            <person name="Zhao L."/>
            <person name="Hu C.X."/>
            <person name="Zhou Y.K."/>
            <person name="Han B.P."/>
            <person name="Song L.R."/>
            <person name="Shu W.S."/>
        </authorList>
    </citation>
    <scope>NUCLEOTIDE SEQUENCE [LARGE SCALE GENOMIC DNA]</scope>
    <source>
        <strain evidence="1 2">FACHB-119</strain>
    </source>
</reference>
<sequence>MTKKAIAIFDIDGVVRDVGGSYRRALADTVEYFTNNAYRPTSLEIDQLKSEGIWNNDWEASQELIYRYFAAQGKSREQLQLDYNTIVAFFQSRYRGPDPENWTGYICDEPLLLQPSYLEQLTQAGIAWGFFSGATSGSANYVLQKRLGLQSPVLIAMEDAPGKPDPTGLFAAVTKLEKGLEESVVIYVGDTVADMYTVTKAREIQPHRTWIGVGILPPHVQETAQRRDAYAQSLIDAGAAVVLSNVEQLNPEQIQSLFQG</sequence>
<dbReference type="Proteomes" id="UP000661112">
    <property type="component" value="Unassembled WGS sequence"/>
</dbReference>
<dbReference type="NCBIfam" id="TIGR01549">
    <property type="entry name" value="HAD-SF-IA-v1"/>
    <property type="match status" value="1"/>
</dbReference>
<dbReference type="GO" id="GO:0016787">
    <property type="term" value="F:hydrolase activity"/>
    <property type="evidence" value="ECO:0007669"/>
    <property type="project" value="UniProtKB-KW"/>
</dbReference>
<dbReference type="InterPro" id="IPR006438">
    <property type="entry name" value="HAD-SF_TIGR01548"/>
</dbReference>
<name>A0ABR8CZE2_9NOST</name>
<dbReference type="Pfam" id="PF00702">
    <property type="entry name" value="Hydrolase"/>
    <property type="match status" value="1"/>
</dbReference>
<organism evidence="1 2">
    <name type="scientific">Anabaena azotica FACHB-119</name>
    <dbReference type="NCBI Taxonomy" id="947527"/>
    <lineage>
        <taxon>Bacteria</taxon>
        <taxon>Bacillati</taxon>
        <taxon>Cyanobacteriota</taxon>
        <taxon>Cyanophyceae</taxon>
        <taxon>Nostocales</taxon>
        <taxon>Nostocaceae</taxon>
        <taxon>Anabaena</taxon>
        <taxon>Anabaena azotica</taxon>
    </lineage>
</organism>
<evidence type="ECO:0000313" key="1">
    <source>
        <dbReference type="EMBL" id="MBD2500309.1"/>
    </source>
</evidence>
<proteinExistence type="predicted"/>